<protein>
    <submittedName>
        <fullName evidence="1">Uncharacterized protein</fullName>
    </submittedName>
</protein>
<name>A0A5N7MJ50_9HYPH</name>
<keyword evidence="2" id="KW-1185">Reference proteome</keyword>
<dbReference type="RefSeq" id="WP_152712277.1">
    <property type="nucleotide sequence ID" value="NZ_VOSJ01000037.1"/>
</dbReference>
<dbReference type="EMBL" id="VOSK01000042">
    <property type="protein sequence ID" value="MPR26194.1"/>
    <property type="molecule type" value="Genomic_DNA"/>
</dbReference>
<sequence length="103" mass="11163">MTLLGQGILLQVLDAVHRFHGRDPGVGDGLLRVLRERSAETGFELAVILDAGSPEAARIGVGLGIILRPVERGGGGDDLLTRAYKKDRERWQALLERVEANHG</sequence>
<organism evidence="1 2">
    <name type="scientific">Microvirga tunisiensis</name>
    <dbReference type="NCBI Taxonomy" id="2108360"/>
    <lineage>
        <taxon>Bacteria</taxon>
        <taxon>Pseudomonadati</taxon>
        <taxon>Pseudomonadota</taxon>
        <taxon>Alphaproteobacteria</taxon>
        <taxon>Hyphomicrobiales</taxon>
        <taxon>Methylobacteriaceae</taxon>
        <taxon>Microvirga</taxon>
    </lineage>
</organism>
<reference evidence="1 2" key="1">
    <citation type="journal article" date="2019" name="Syst. Appl. Microbiol.">
        <title>Microvirga tunisiensis sp. nov., a root nodule symbiotic bacterium isolated from Lupinus micranthus and L. luteus grown in Northern Tunisia.</title>
        <authorList>
            <person name="Msaddak A."/>
            <person name="Rejili M."/>
            <person name="Duran D."/>
            <person name="Mars M."/>
            <person name="Palacios J.M."/>
            <person name="Ruiz-Argueso T."/>
            <person name="Rey L."/>
            <person name="Imperial J."/>
        </authorList>
    </citation>
    <scope>NUCLEOTIDE SEQUENCE [LARGE SCALE GENOMIC DNA]</scope>
    <source>
        <strain evidence="1 2">Lmie10</strain>
    </source>
</reference>
<comment type="caution">
    <text evidence="1">The sequence shown here is derived from an EMBL/GenBank/DDBJ whole genome shotgun (WGS) entry which is preliminary data.</text>
</comment>
<evidence type="ECO:0000313" key="2">
    <source>
        <dbReference type="Proteomes" id="UP000403266"/>
    </source>
</evidence>
<evidence type="ECO:0000313" key="1">
    <source>
        <dbReference type="EMBL" id="MPR26194.1"/>
    </source>
</evidence>
<proteinExistence type="predicted"/>
<accession>A0A5N7MJ50</accession>
<dbReference type="Proteomes" id="UP000403266">
    <property type="component" value="Unassembled WGS sequence"/>
</dbReference>
<dbReference type="AlphaFoldDB" id="A0A5N7MJ50"/>
<gene>
    <name evidence="1" type="ORF">FS320_13385</name>
</gene>